<name>A0A9P3GQQ1_9APHY</name>
<accession>A0A9P3GQQ1</accession>
<gene>
    <name evidence="1" type="ORF">PsYK624_163780</name>
</gene>
<evidence type="ECO:0000313" key="2">
    <source>
        <dbReference type="Proteomes" id="UP000703269"/>
    </source>
</evidence>
<proteinExistence type="predicted"/>
<dbReference type="AlphaFoldDB" id="A0A9P3GQQ1"/>
<dbReference type="EMBL" id="BPQB01000134">
    <property type="protein sequence ID" value="GJF00099.1"/>
    <property type="molecule type" value="Genomic_DNA"/>
</dbReference>
<comment type="caution">
    <text evidence="1">The sequence shown here is derived from an EMBL/GenBank/DDBJ whole genome shotgun (WGS) entry which is preliminary data.</text>
</comment>
<protein>
    <submittedName>
        <fullName evidence="1">Uncharacterized protein</fullName>
    </submittedName>
</protein>
<keyword evidence="2" id="KW-1185">Reference proteome</keyword>
<evidence type="ECO:0000313" key="1">
    <source>
        <dbReference type="EMBL" id="GJF00099.1"/>
    </source>
</evidence>
<organism evidence="1 2">
    <name type="scientific">Phanerochaete sordida</name>
    <dbReference type="NCBI Taxonomy" id="48140"/>
    <lineage>
        <taxon>Eukaryota</taxon>
        <taxon>Fungi</taxon>
        <taxon>Dikarya</taxon>
        <taxon>Basidiomycota</taxon>
        <taxon>Agaricomycotina</taxon>
        <taxon>Agaricomycetes</taxon>
        <taxon>Polyporales</taxon>
        <taxon>Phanerochaetaceae</taxon>
        <taxon>Phanerochaete</taxon>
    </lineage>
</organism>
<sequence length="82" mass="9267">MHPMRPFSSLSPLTLEMQKTGLLFRSRSPAVRTRRESRDHGGFARALADNSISVNASNTALWSLDSFKPLEMYLPCRHLIPP</sequence>
<dbReference type="Proteomes" id="UP000703269">
    <property type="component" value="Unassembled WGS sequence"/>
</dbReference>
<reference evidence="1 2" key="1">
    <citation type="submission" date="2021-08" db="EMBL/GenBank/DDBJ databases">
        <title>Draft Genome Sequence of Phanerochaete sordida strain YK-624.</title>
        <authorList>
            <person name="Mori T."/>
            <person name="Dohra H."/>
            <person name="Suzuki T."/>
            <person name="Kawagishi H."/>
            <person name="Hirai H."/>
        </authorList>
    </citation>
    <scope>NUCLEOTIDE SEQUENCE [LARGE SCALE GENOMIC DNA]</scope>
    <source>
        <strain evidence="1 2">YK-624</strain>
    </source>
</reference>